<name>A0A1S9PCP3_9SPHI</name>
<dbReference type="InterPro" id="IPR016181">
    <property type="entry name" value="Acyl_CoA_acyltransferase"/>
</dbReference>
<dbReference type="PANTHER" id="PTHR13947:SF37">
    <property type="entry name" value="LD18367P"/>
    <property type="match status" value="1"/>
</dbReference>
<organism evidence="3 4">
    <name type="scientific">Mucilaginibacter pedocola</name>
    <dbReference type="NCBI Taxonomy" id="1792845"/>
    <lineage>
        <taxon>Bacteria</taxon>
        <taxon>Pseudomonadati</taxon>
        <taxon>Bacteroidota</taxon>
        <taxon>Sphingobacteriia</taxon>
        <taxon>Sphingobacteriales</taxon>
        <taxon>Sphingobacteriaceae</taxon>
        <taxon>Mucilaginibacter</taxon>
    </lineage>
</organism>
<gene>
    <name evidence="3" type="ORF">BC343_10355</name>
</gene>
<protein>
    <recommendedName>
        <fullName evidence="2">N-acetyltransferase domain-containing protein</fullName>
    </recommendedName>
</protein>
<dbReference type="CDD" id="cd04301">
    <property type="entry name" value="NAT_SF"/>
    <property type="match status" value="1"/>
</dbReference>
<dbReference type="SUPFAM" id="SSF55729">
    <property type="entry name" value="Acyl-CoA N-acyltransferases (Nat)"/>
    <property type="match status" value="1"/>
</dbReference>
<dbReference type="PROSITE" id="PS51186">
    <property type="entry name" value="GNAT"/>
    <property type="match status" value="1"/>
</dbReference>
<evidence type="ECO:0000313" key="4">
    <source>
        <dbReference type="Proteomes" id="UP000189739"/>
    </source>
</evidence>
<dbReference type="PANTHER" id="PTHR13947">
    <property type="entry name" value="GNAT FAMILY N-ACETYLTRANSFERASE"/>
    <property type="match status" value="1"/>
</dbReference>
<dbReference type="AlphaFoldDB" id="A0A1S9PCP3"/>
<dbReference type="InterPro" id="IPR050769">
    <property type="entry name" value="NAT_camello-type"/>
</dbReference>
<feature type="domain" description="N-acetyltransferase" evidence="2">
    <location>
        <begin position="1"/>
        <end position="139"/>
    </location>
</feature>
<evidence type="ECO:0000256" key="1">
    <source>
        <dbReference type="ARBA" id="ARBA00022679"/>
    </source>
</evidence>
<dbReference type="Gene3D" id="3.40.630.30">
    <property type="match status" value="1"/>
</dbReference>
<reference evidence="3 4" key="1">
    <citation type="submission" date="2016-07" db="EMBL/GenBank/DDBJ databases">
        <title>Genomic analysis of zinc-resistant bacterium Mucilaginibacter pedocola TBZ30.</title>
        <authorList>
            <person name="Huang J."/>
            <person name="Tang J."/>
        </authorList>
    </citation>
    <scope>NUCLEOTIDE SEQUENCE [LARGE SCALE GENOMIC DNA]</scope>
    <source>
        <strain evidence="3 4">TBZ30</strain>
    </source>
</reference>
<dbReference type="STRING" id="1792845.BC343_10355"/>
<proteinExistence type="predicted"/>
<sequence>MLIRNYRSADHDALAQIYIDSRSKTFYWLNTWEYTLDEFDTDTHGEKIWLAELDGAIAGFIAIWEPDNFVHHLYVDSQYVGKGVGKALLTSAMANYSDPLKLKCLVKNQNAHAFYLSRGWVVTGEGVDTNGTYWEMASR</sequence>
<keyword evidence="1" id="KW-0808">Transferase</keyword>
<dbReference type="Pfam" id="PF00583">
    <property type="entry name" value="Acetyltransf_1"/>
    <property type="match status" value="1"/>
</dbReference>
<dbReference type="Proteomes" id="UP000189739">
    <property type="component" value="Unassembled WGS sequence"/>
</dbReference>
<comment type="caution">
    <text evidence="3">The sequence shown here is derived from an EMBL/GenBank/DDBJ whole genome shotgun (WGS) entry which is preliminary data.</text>
</comment>
<accession>A0A1S9PCP3</accession>
<dbReference type="InterPro" id="IPR000182">
    <property type="entry name" value="GNAT_dom"/>
</dbReference>
<keyword evidence="4" id="KW-1185">Reference proteome</keyword>
<dbReference type="EMBL" id="MBTF01000034">
    <property type="protein sequence ID" value="OOQ58358.1"/>
    <property type="molecule type" value="Genomic_DNA"/>
</dbReference>
<evidence type="ECO:0000259" key="2">
    <source>
        <dbReference type="PROSITE" id="PS51186"/>
    </source>
</evidence>
<dbReference type="GO" id="GO:0008080">
    <property type="term" value="F:N-acetyltransferase activity"/>
    <property type="evidence" value="ECO:0007669"/>
    <property type="project" value="InterPro"/>
</dbReference>
<evidence type="ECO:0000313" key="3">
    <source>
        <dbReference type="EMBL" id="OOQ58358.1"/>
    </source>
</evidence>